<keyword evidence="15 16" id="KW-0472">Membrane</keyword>
<dbReference type="GO" id="GO:0000287">
    <property type="term" value="F:magnesium ion binding"/>
    <property type="evidence" value="ECO:0007669"/>
    <property type="project" value="UniProtKB-UniRule"/>
</dbReference>
<dbReference type="KEGG" id="snan:I6N98_08565"/>
<keyword evidence="16" id="KW-0820">tRNA-binding</keyword>
<evidence type="ECO:0000256" key="11">
    <source>
        <dbReference type="ARBA" id="ARBA00022801"/>
    </source>
</evidence>
<feature type="binding site" evidence="16">
    <location>
        <position position="346"/>
    </location>
    <ligand>
        <name>Mg(2+)</name>
        <dbReference type="ChEBI" id="CHEBI:18420"/>
        <note>catalytic</note>
    </ligand>
</feature>
<dbReference type="Pfam" id="PF10150">
    <property type="entry name" value="RNase_E_G"/>
    <property type="match status" value="1"/>
</dbReference>
<dbReference type="EC" id="3.1.26.12" evidence="16"/>
<dbReference type="SUPFAM" id="SSF50249">
    <property type="entry name" value="Nucleic acid-binding proteins"/>
    <property type="match status" value="1"/>
</dbReference>
<evidence type="ECO:0000313" key="19">
    <source>
        <dbReference type="EMBL" id="QQD19868.1"/>
    </source>
</evidence>
<keyword evidence="6 16" id="KW-0819">tRNA processing</keyword>
<feature type="binding site" evidence="16">
    <location>
        <position position="404"/>
    </location>
    <ligand>
        <name>Zn(2+)</name>
        <dbReference type="ChEBI" id="CHEBI:29105"/>
        <note>ligand shared between dimeric partners</note>
    </ligand>
</feature>
<dbReference type="InterPro" id="IPR012340">
    <property type="entry name" value="NA-bd_OB-fold"/>
</dbReference>
<dbReference type="FunFam" id="2.40.50.140:FF:000040">
    <property type="entry name" value="Ribonuclease E"/>
    <property type="match status" value="1"/>
</dbReference>
<comment type="catalytic activity">
    <reaction evidence="16">
        <text>Endonucleolytic cleavage of single-stranded RNA in A- and U-rich regions.</text>
        <dbReference type="EC" id="3.1.26.12"/>
    </reaction>
</comment>
<comment type="cofactor">
    <cofactor evidence="16">
        <name>Zn(2+)</name>
        <dbReference type="ChEBI" id="CHEBI:29105"/>
    </cofactor>
    <text evidence="16">Binds 2 Zn(2+) ions per homotetramer.</text>
</comment>
<dbReference type="GO" id="GO:0009898">
    <property type="term" value="C:cytoplasmic side of plasma membrane"/>
    <property type="evidence" value="ECO:0007669"/>
    <property type="project" value="UniProtKB-UniRule"/>
</dbReference>
<keyword evidence="11 16" id="KW-0378">Hydrolase</keyword>
<dbReference type="NCBIfam" id="TIGR00757">
    <property type="entry name" value="RNaseEG"/>
    <property type="match status" value="1"/>
</dbReference>
<keyword evidence="9 16" id="KW-0699">rRNA-binding</keyword>
<dbReference type="AlphaFoldDB" id="A0A7T4US16"/>
<dbReference type="SMART" id="SM00316">
    <property type="entry name" value="S1"/>
    <property type="match status" value="1"/>
</dbReference>
<feature type="compositionally biased region" description="Low complexity" evidence="17">
    <location>
        <begin position="722"/>
        <end position="746"/>
    </location>
</feature>
<dbReference type="InterPro" id="IPR048583">
    <property type="entry name" value="RNase_E_G_thioredoxin-like"/>
</dbReference>
<feature type="compositionally biased region" description="Basic and acidic residues" evidence="17">
    <location>
        <begin position="542"/>
        <end position="555"/>
    </location>
</feature>
<reference evidence="19 20" key="1">
    <citation type="submission" date="2020-12" db="EMBL/GenBank/DDBJ databases">
        <authorList>
            <person name="Shan Y."/>
        </authorList>
    </citation>
    <scope>NUCLEOTIDE SEQUENCE [LARGE SCALE GENOMIC DNA]</scope>
    <source>
        <strain evidence="20">csc3.9</strain>
    </source>
</reference>
<keyword evidence="20" id="KW-1185">Reference proteome</keyword>
<keyword evidence="12 16" id="KW-0862">Zinc</keyword>
<evidence type="ECO:0000256" key="10">
    <source>
        <dbReference type="ARBA" id="ARBA00022759"/>
    </source>
</evidence>
<dbReference type="GO" id="GO:0008033">
    <property type="term" value="P:tRNA processing"/>
    <property type="evidence" value="ECO:0007669"/>
    <property type="project" value="UniProtKB-UniRule"/>
</dbReference>
<dbReference type="GO" id="GO:0005737">
    <property type="term" value="C:cytoplasm"/>
    <property type="evidence" value="ECO:0007669"/>
    <property type="project" value="UniProtKB-SubCell"/>
</dbReference>
<gene>
    <name evidence="16 19" type="primary">rne</name>
    <name evidence="19" type="ORF">I6N98_08565</name>
</gene>
<dbReference type="HAMAP" id="MF_00970">
    <property type="entry name" value="RNase_E"/>
    <property type="match status" value="1"/>
</dbReference>
<evidence type="ECO:0000256" key="12">
    <source>
        <dbReference type="ARBA" id="ARBA00022833"/>
    </source>
</evidence>
<dbReference type="GO" id="GO:0008995">
    <property type="term" value="F:ribonuclease E activity"/>
    <property type="evidence" value="ECO:0007669"/>
    <property type="project" value="UniProtKB-EC"/>
</dbReference>
<evidence type="ECO:0000256" key="3">
    <source>
        <dbReference type="ARBA" id="ARBA00022490"/>
    </source>
</evidence>
<comment type="similarity">
    <text evidence="16">Belongs to the RNase E/G family. RNase E subfamily.</text>
</comment>
<feature type="compositionally biased region" description="Low complexity" evidence="17">
    <location>
        <begin position="772"/>
        <end position="781"/>
    </location>
</feature>
<comment type="subunit">
    <text evidence="16">Component of the RNA degradosome, which is a multiprotein complex involved in RNA processing and mRNA degradation. Within the RNA degradosome, RNase E assembles into a homotetramer formed by a dimer of dimers.</text>
</comment>
<evidence type="ECO:0000256" key="1">
    <source>
        <dbReference type="ARBA" id="ARBA00005663"/>
    </source>
</evidence>
<organism evidence="19 20">
    <name type="scientific">Spongiibacter nanhainus</name>
    <dbReference type="NCBI Taxonomy" id="2794344"/>
    <lineage>
        <taxon>Bacteria</taxon>
        <taxon>Pseudomonadati</taxon>
        <taxon>Pseudomonadota</taxon>
        <taxon>Gammaproteobacteria</taxon>
        <taxon>Cellvibrionales</taxon>
        <taxon>Spongiibacteraceae</taxon>
        <taxon>Spongiibacter</taxon>
    </lineage>
</organism>
<evidence type="ECO:0000256" key="15">
    <source>
        <dbReference type="ARBA" id="ARBA00023136"/>
    </source>
</evidence>
<keyword evidence="2 16" id="KW-1003">Cell membrane</keyword>
<dbReference type="GO" id="GO:0008270">
    <property type="term" value="F:zinc ion binding"/>
    <property type="evidence" value="ECO:0007669"/>
    <property type="project" value="UniProtKB-UniRule"/>
</dbReference>
<dbReference type="GO" id="GO:0006364">
    <property type="term" value="P:rRNA processing"/>
    <property type="evidence" value="ECO:0007669"/>
    <property type="project" value="UniProtKB-UniRule"/>
</dbReference>
<dbReference type="EMBL" id="CP066167">
    <property type="protein sequence ID" value="QQD19868.1"/>
    <property type="molecule type" value="Genomic_DNA"/>
</dbReference>
<feature type="region of interest" description="Required for zinc-mediated homotetramerization and catalytic activity" evidence="16">
    <location>
        <begin position="404"/>
        <end position="407"/>
    </location>
</feature>
<feature type="binding site" evidence="16">
    <location>
        <position position="407"/>
    </location>
    <ligand>
        <name>Zn(2+)</name>
        <dbReference type="ChEBI" id="CHEBI:29105"/>
        <note>ligand shared between dimeric partners</note>
    </ligand>
</feature>
<evidence type="ECO:0000256" key="8">
    <source>
        <dbReference type="ARBA" id="ARBA00022723"/>
    </source>
</evidence>
<evidence type="ECO:0000256" key="6">
    <source>
        <dbReference type="ARBA" id="ARBA00022694"/>
    </source>
</evidence>
<comment type="subcellular location">
    <subcellularLocation>
        <location evidence="16">Cytoplasm</location>
    </subcellularLocation>
    <subcellularLocation>
        <location evidence="16">Cell inner membrane</location>
        <topology evidence="16">Peripheral membrane protein</topology>
        <orientation evidence="16">Cytoplasmic side</orientation>
    </subcellularLocation>
</comment>
<comment type="cofactor">
    <cofactor evidence="16">
        <name>Mg(2+)</name>
        <dbReference type="ChEBI" id="CHEBI:18420"/>
    </cofactor>
    <text evidence="16">Binds 1 Mg(2+) ion per subunit.</text>
</comment>
<dbReference type="Gene3D" id="3.40.1260.20">
    <property type="entry name" value="Ribonuclease E, catalytic domain"/>
    <property type="match status" value="1"/>
</dbReference>
<dbReference type="RefSeq" id="WP_198571352.1">
    <property type="nucleotide sequence ID" value="NZ_CP066167.1"/>
</dbReference>
<comment type="similarity">
    <text evidence="1">Belongs to the RNase E/G family. RNase G subfamily.</text>
</comment>
<feature type="binding site" evidence="16">
    <location>
        <position position="303"/>
    </location>
    <ligand>
        <name>Mg(2+)</name>
        <dbReference type="ChEBI" id="CHEBI:18420"/>
        <note>catalytic</note>
    </ligand>
</feature>
<comment type="function">
    <text evidence="16">Endoribonuclease that plays a central role in RNA processing and decay. Required for the maturation of 5S and 16S rRNAs and the majority of tRNAs. Also involved in the degradation of most mRNAs.</text>
</comment>
<dbReference type="InterPro" id="IPR019307">
    <property type="entry name" value="RNA-bd_AU-1/RNase_E/G"/>
</dbReference>
<dbReference type="NCBIfam" id="NF008074">
    <property type="entry name" value="PRK10811.1"/>
    <property type="match status" value="1"/>
</dbReference>
<name>A0A7T4US16_9GAMM</name>
<keyword evidence="4 16" id="KW-0997">Cell inner membrane</keyword>
<evidence type="ECO:0000259" key="18">
    <source>
        <dbReference type="PROSITE" id="PS50126"/>
    </source>
</evidence>
<feature type="region of interest" description="Disordered" evidence="17">
    <location>
        <begin position="574"/>
        <end position="997"/>
    </location>
</feature>
<feature type="compositionally biased region" description="Basic residues" evidence="17">
    <location>
        <begin position="685"/>
        <end position="696"/>
    </location>
</feature>
<evidence type="ECO:0000256" key="13">
    <source>
        <dbReference type="ARBA" id="ARBA00022842"/>
    </source>
</evidence>
<dbReference type="GO" id="GO:0000049">
    <property type="term" value="F:tRNA binding"/>
    <property type="evidence" value="ECO:0007669"/>
    <property type="project" value="UniProtKB-KW"/>
</dbReference>
<protein>
    <recommendedName>
        <fullName evidence="16">Ribonuclease E</fullName>
        <shortName evidence="16">RNase E</shortName>
        <ecNumber evidence="16">3.1.26.12</ecNumber>
    </recommendedName>
</protein>
<feature type="compositionally biased region" description="Polar residues" evidence="17">
    <location>
        <begin position="820"/>
        <end position="836"/>
    </location>
</feature>
<dbReference type="PANTHER" id="PTHR30001:SF1">
    <property type="entry name" value="RIBONUCLEASE E_G-LIKE PROTEIN, CHLOROPLASTIC"/>
    <property type="match status" value="1"/>
</dbReference>
<dbReference type="InterPro" id="IPR003029">
    <property type="entry name" value="S1_domain"/>
</dbReference>
<dbReference type="Pfam" id="PF00575">
    <property type="entry name" value="S1"/>
    <property type="match status" value="1"/>
</dbReference>
<keyword evidence="7 16" id="KW-0540">Nuclease</keyword>
<evidence type="ECO:0000256" key="4">
    <source>
        <dbReference type="ARBA" id="ARBA00022519"/>
    </source>
</evidence>
<keyword evidence="14 16" id="KW-0694">RNA-binding</keyword>
<keyword evidence="5 16" id="KW-0698">rRNA processing</keyword>
<dbReference type="PROSITE" id="PS50126">
    <property type="entry name" value="S1"/>
    <property type="match status" value="1"/>
</dbReference>
<keyword evidence="3 16" id="KW-0963">Cytoplasm</keyword>
<dbReference type="Gene3D" id="2.40.50.140">
    <property type="entry name" value="Nucleic acid-binding proteins"/>
    <property type="match status" value="1"/>
</dbReference>
<keyword evidence="13 16" id="KW-0460">Magnesium</keyword>
<evidence type="ECO:0000256" key="16">
    <source>
        <dbReference type="HAMAP-Rule" id="MF_00970"/>
    </source>
</evidence>
<evidence type="ECO:0000256" key="9">
    <source>
        <dbReference type="ARBA" id="ARBA00022730"/>
    </source>
</evidence>
<keyword evidence="8 16" id="KW-0479">Metal-binding</keyword>
<evidence type="ECO:0000256" key="7">
    <source>
        <dbReference type="ARBA" id="ARBA00022722"/>
    </source>
</evidence>
<dbReference type="CDD" id="cd04453">
    <property type="entry name" value="S1_RNase_E"/>
    <property type="match status" value="1"/>
</dbReference>
<dbReference type="GO" id="GO:0006402">
    <property type="term" value="P:mRNA catabolic process"/>
    <property type="evidence" value="ECO:0007669"/>
    <property type="project" value="UniProtKB-UniRule"/>
</dbReference>
<evidence type="ECO:0000256" key="2">
    <source>
        <dbReference type="ARBA" id="ARBA00022475"/>
    </source>
</evidence>
<feature type="compositionally biased region" description="Low complexity" evidence="17">
    <location>
        <begin position="589"/>
        <end position="612"/>
    </location>
</feature>
<feature type="region of interest" description="Disordered" evidence="17">
    <location>
        <begin position="532"/>
        <end position="555"/>
    </location>
</feature>
<dbReference type="GO" id="GO:0019843">
    <property type="term" value="F:rRNA binding"/>
    <property type="evidence" value="ECO:0007669"/>
    <property type="project" value="UniProtKB-KW"/>
</dbReference>
<evidence type="ECO:0000313" key="20">
    <source>
        <dbReference type="Proteomes" id="UP000596063"/>
    </source>
</evidence>
<evidence type="ECO:0000256" key="5">
    <source>
        <dbReference type="ARBA" id="ARBA00022552"/>
    </source>
</evidence>
<sequence length="997" mass="107913">MKRMLINATQPEELRVALVDGQRLYDLDIENRTRVQKKANIYKGKITRVEPSLEAAFVDFGAERHGFLPLKEISREYFYRKPSDVDGRAKIKDLVKEGTEVIVQVEKEERGNKGAALTTFVSLAGRYMVLMPNNPRAGGISRRIEGEERAALKEALSSITLPDGMGVIVRTAGIGRSSEELQWDLDYLLHLWSAIQQAADERPSPVLILQESNVIIRAIRDYLRDDIDQVLIDSEESFGEAMQFVEQVMPHFKNKVRFYQDPVPLFNRYQIETQIESAFQREVNLPSGGSIVIDPTEALVSIDINSARATKGGDIEETALQTNLEAADEIARQLRLRDIGGLIVVDFIDMMASKNQRNVEQRVREAMGPDRARVQIGRISRFGLLEMSRQRLRPSLGETSAKVCPRCSGQGTIRDTKSLALSILRLVEEEANKEKSAEIRAIVPVNVASYLLNEKRTAIHDIEARSDVRVVVIPATNLDTPHFDVVRLRENDIGDTEEISYKISTDVDAEEDTTANIAPAAPAPVAAVRTLAPNTPAPAPRQEPEPTQKKSEPEKAEGGFWAKLGKGFAALFAPEPAQPEPEPKPRPTNKGGSANKGRSSGNANNNRGGNRNNNRRRPPQESRADSGPKTTEKSDNKPDNRGGGRGKNDNRNRNRNQDRKPQAKQEQDNGPAASPKDESDSNQNRPKRRPGNRKPRGPQERKRTPAPAEELPENGQGNAVNPAQASDDAKTAADTAPTKATDAKSAQADKPAAQDTAPEANANTGAAVENTEAPVPASASAAEKDENKAATAQADSSEQATESVKTTQQAPSEAAVTDAVASSANTAAHTEATSPHSEPAATRQEVEIDPAPLTAAPVESESEAPTTSAASQGETDSGAKVDTPQSASETANNEAANNPSHTESKPQPEEATTESPAPKPATPVSQAASPQGDMPSTPVTVRPQGRAANDPREAPRTNFDLEVVTARPQPPALDPSLCAQPDPNRPVAPRAANDPRN</sequence>
<feature type="compositionally biased region" description="Polar residues" evidence="17">
    <location>
        <begin position="793"/>
        <end position="811"/>
    </location>
</feature>
<keyword evidence="10 16" id="KW-0255">Endonuclease</keyword>
<evidence type="ECO:0000256" key="14">
    <source>
        <dbReference type="ARBA" id="ARBA00022884"/>
    </source>
</evidence>
<dbReference type="Pfam" id="PF20833">
    <property type="entry name" value="RNase_E_G_Thio"/>
    <property type="match status" value="1"/>
</dbReference>
<feature type="domain" description="S1 motif" evidence="18">
    <location>
        <begin position="39"/>
        <end position="120"/>
    </location>
</feature>
<dbReference type="PANTHER" id="PTHR30001">
    <property type="entry name" value="RIBONUCLEASE"/>
    <property type="match status" value="1"/>
</dbReference>
<proteinExistence type="inferred from homology"/>
<dbReference type="InterPro" id="IPR028878">
    <property type="entry name" value="RNase_E"/>
</dbReference>
<dbReference type="InterPro" id="IPR004659">
    <property type="entry name" value="RNase_E/G"/>
</dbReference>
<feature type="compositionally biased region" description="Low complexity" evidence="17">
    <location>
        <begin position="886"/>
        <end position="898"/>
    </location>
</feature>
<feature type="compositionally biased region" description="Basic and acidic residues" evidence="17">
    <location>
        <begin position="618"/>
        <end position="667"/>
    </location>
</feature>
<dbReference type="Proteomes" id="UP000596063">
    <property type="component" value="Chromosome"/>
</dbReference>
<evidence type="ECO:0000256" key="17">
    <source>
        <dbReference type="SAM" id="MobiDB-lite"/>
    </source>
</evidence>
<accession>A0A7T4US16</accession>